<keyword evidence="12" id="KW-1133">Transmembrane helix</keyword>
<dbReference type="InterPro" id="IPR036097">
    <property type="entry name" value="HisK_dim/P_sf"/>
</dbReference>
<dbReference type="InterPro" id="IPR003660">
    <property type="entry name" value="HAMP_dom"/>
</dbReference>
<dbReference type="CDD" id="cd00082">
    <property type="entry name" value="HisKA"/>
    <property type="match status" value="1"/>
</dbReference>
<keyword evidence="6" id="KW-0808">Transferase</keyword>
<dbReference type="Gene3D" id="1.10.287.130">
    <property type="match status" value="1"/>
</dbReference>
<dbReference type="Gene3D" id="6.10.340.10">
    <property type="match status" value="1"/>
</dbReference>
<dbReference type="PANTHER" id="PTHR45453:SF1">
    <property type="entry name" value="PHOSPHATE REGULON SENSOR PROTEIN PHOR"/>
    <property type="match status" value="1"/>
</dbReference>
<dbReference type="GO" id="GO:0016301">
    <property type="term" value="F:kinase activity"/>
    <property type="evidence" value="ECO:0007669"/>
    <property type="project" value="UniProtKB-KW"/>
</dbReference>
<dbReference type="Pfam" id="PF00672">
    <property type="entry name" value="HAMP"/>
    <property type="match status" value="1"/>
</dbReference>
<evidence type="ECO:0000259" key="13">
    <source>
        <dbReference type="PROSITE" id="PS50109"/>
    </source>
</evidence>
<dbReference type="SUPFAM" id="SSF55874">
    <property type="entry name" value="ATPase domain of HSP90 chaperone/DNA topoisomerase II/histidine kinase"/>
    <property type="match status" value="1"/>
</dbReference>
<organism evidence="15 16">
    <name type="scientific">Metabacillus malikii</name>
    <dbReference type="NCBI Taxonomy" id="1504265"/>
    <lineage>
        <taxon>Bacteria</taxon>
        <taxon>Bacillati</taxon>
        <taxon>Bacillota</taxon>
        <taxon>Bacilli</taxon>
        <taxon>Bacillales</taxon>
        <taxon>Bacillaceae</taxon>
        <taxon>Metabacillus</taxon>
    </lineage>
</organism>
<dbReference type="CDD" id="cd00075">
    <property type="entry name" value="HATPase"/>
    <property type="match status" value="1"/>
</dbReference>
<comment type="caution">
    <text evidence="15">The sequence shown here is derived from an EMBL/GenBank/DDBJ whole genome shotgun (WGS) entry which is preliminary data.</text>
</comment>
<dbReference type="RefSeq" id="WP_307344412.1">
    <property type="nucleotide sequence ID" value="NZ_JAUSUD010000021.1"/>
</dbReference>
<dbReference type="Proteomes" id="UP001234495">
    <property type="component" value="Unassembled WGS sequence"/>
</dbReference>
<feature type="domain" description="HAMP" evidence="14">
    <location>
        <begin position="180"/>
        <end position="232"/>
    </location>
</feature>
<dbReference type="Pfam" id="PF00512">
    <property type="entry name" value="HisKA"/>
    <property type="match status" value="1"/>
</dbReference>
<keyword evidence="16" id="KW-1185">Reference proteome</keyword>
<evidence type="ECO:0000256" key="10">
    <source>
        <dbReference type="ARBA" id="ARBA00023012"/>
    </source>
</evidence>
<dbReference type="EMBL" id="JAUSUD010000021">
    <property type="protein sequence ID" value="MDQ0232421.1"/>
    <property type="molecule type" value="Genomic_DNA"/>
</dbReference>
<gene>
    <name evidence="15" type="ORF">J2S19_003732</name>
</gene>
<evidence type="ECO:0000256" key="9">
    <source>
        <dbReference type="ARBA" id="ARBA00022840"/>
    </source>
</evidence>
<keyword evidence="4" id="KW-1003">Cell membrane</keyword>
<evidence type="ECO:0000256" key="12">
    <source>
        <dbReference type="SAM" id="Phobius"/>
    </source>
</evidence>
<evidence type="ECO:0000256" key="8">
    <source>
        <dbReference type="ARBA" id="ARBA00022777"/>
    </source>
</evidence>
<dbReference type="PRINTS" id="PR00344">
    <property type="entry name" value="BCTRLSENSOR"/>
</dbReference>
<dbReference type="InterPro" id="IPR050351">
    <property type="entry name" value="BphY/WalK/GraS-like"/>
</dbReference>
<sequence length="457" mass="52383">MKKLSVKLGILFFVVIFGLITFMFFFLHAEIVDSRIEQELQTLKSRGNSHKAILEKQFDDEMVDHVVLMESESNTDVIITNESGEILDSSAPVENFRRYIEAPLTPIPNDGQVLEEKWEQEPYIATVSPIQIDQKVSGYVYMFQDTALVRILIHSLNEHFLIAGLISVIFTIIIICFLSRGITRPLIKMKEATSQISKGNFSVPLPHTSEDELGDLAKSIKLLATDLNYLKKERSQFLASISHELRTPLTYIKGYADIVKKRNLSKEEQGKYLSIIVEESDRLAKLIKELFELAKIDQNTFIIEKELINLNEFFTKMDQKFSPIFHENEMKFTINCQPNLLLKADSLRLEQIFMNLLDNAMKYSNRGSTVSLTAWKQKKEIYISIKDNGKGIPEEDLPYIFHRFYRVDKSRTRSLGGTGLGLAIIKELILAHGGDIQVRSKENVGTTFELIFKEDQN</sequence>
<feature type="domain" description="Histidine kinase" evidence="13">
    <location>
        <begin position="240"/>
        <end position="456"/>
    </location>
</feature>
<keyword evidence="11 12" id="KW-0472">Membrane</keyword>
<dbReference type="PANTHER" id="PTHR45453">
    <property type="entry name" value="PHOSPHATE REGULON SENSOR PROTEIN PHOR"/>
    <property type="match status" value="1"/>
</dbReference>
<protein>
    <recommendedName>
        <fullName evidence="3">histidine kinase</fullName>
        <ecNumber evidence="3">2.7.13.3</ecNumber>
    </recommendedName>
</protein>
<name>A0ABT9ZJG3_9BACI</name>
<dbReference type="InterPro" id="IPR003661">
    <property type="entry name" value="HisK_dim/P_dom"/>
</dbReference>
<keyword evidence="5" id="KW-0597">Phosphoprotein</keyword>
<evidence type="ECO:0000256" key="5">
    <source>
        <dbReference type="ARBA" id="ARBA00022553"/>
    </source>
</evidence>
<dbReference type="EC" id="2.7.13.3" evidence="3"/>
<dbReference type="InterPro" id="IPR005467">
    <property type="entry name" value="His_kinase_dom"/>
</dbReference>
<evidence type="ECO:0000256" key="1">
    <source>
        <dbReference type="ARBA" id="ARBA00000085"/>
    </source>
</evidence>
<dbReference type="SMART" id="SM00387">
    <property type="entry name" value="HATPase_c"/>
    <property type="match status" value="1"/>
</dbReference>
<dbReference type="SUPFAM" id="SSF47384">
    <property type="entry name" value="Homodimeric domain of signal transducing histidine kinase"/>
    <property type="match status" value="1"/>
</dbReference>
<feature type="transmembrane region" description="Helical" evidence="12">
    <location>
        <begin position="6"/>
        <end position="27"/>
    </location>
</feature>
<keyword evidence="7" id="KW-0547">Nucleotide-binding</keyword>
<dbReference type="SMART" id="SM00304">
    <property type="entry name" value="HAMP"/>
    <property type="match status" value="1"/>
</dbReference>
<evidence type="ECO:0000256" key="4">
    <source>
        <dbReference type="ARBA" id="ARBA00022475"/>
    </source>
</evidence>
<dbReference type="InterPro" id="IPR036890">
    <property type="entry name" value="HATPase_C_sf"/>
</dbReference>
<comment type="catalytic activity">
    <reaction evidence="1">
        <text>ATP + protein L-histidine = ADP + protein N-phospho-L-histidine.</text>
        <dbReference type="EC" id="2.7.13.3"/>
    </reaction>
</comment>
<accession>A0ABT9ZJG3</accession>
<keyword evidence="12" id="KW-0812">Transmembrane</keyword>
<dbReference type="SMART" id="SM00388">
    <property type="entry name" value="HisKA"/>
    <property type="match status" value="1"/>
</dbReference>
<keyword evidence="9" id="KW-0067">ATP-binding</keyword>
<evidence type="ECO:0000256" key="6">
    <source>
        <dbReference type="ARBA" id="ARBA00022679"/>
    </source>
</evidence>
<dbReference type="PROSITE" id="PS50885">
    <property type="entry name" value="HAMP"/>
    <property type="match status" value="1"/>
</dbReference>
<dbReference type="InterPro" id="IPR004358">
    <property type="entry name" value="Sig_transdc_His_kin-like_C"/>
</dbReference>
<evidence type="ECO:0000256" key="11">
    <source>
        <dbReference type="ARBA" id="ARBA00023136"/>
    </source>
</evidence>
<feature type="transmembrane region" description="Helical" evidence="12">
    <location>
        <begin position="160"/>
        <end position="182"/>
    </location>
</feature>
<evidence type="ECO:0000313" key="16">
    <source>
        <dbReference type="Proteomes" id="UP001234495"/>
    </source>
</evidence>
<dbReference type="InterPro" id="IPR003594">
    <property type="entry name" value="HATPase_dom"/>
</dbReference>
<evidence type="ECO:0000256" key="3">
    <source>
        <dbReference type="ARBA" id="ARBA00012438"/>
    </source>
</evidence>
<evidence type="ECO:0000256" key="2">
    <source>
        <dbReference type="ARBA" id="ARBA00004651"/>
    </source>
</evidence>
<dbReference type="PROSITE" id="PS50109">
    <property type="entry name" value="HIS_KIN"/>
    <property type="match status" value="1"/>
</dbReference>
<proteinExistence type="predicted"/>
<evidence type="ECO:0000256" key="7">
    <source>
        <dbReference type="ARBA" id="ARBA00022741"/>
    </source>
</evidence>
<dbReference type="Pfam" id="PF02518">
    <property type="entry name" value="HATPase_c"/>
    <property type="match status" value="1"/>
</dbReference>
<keyword evidence="8 15" id="KW-0418">Kinase</keyword>
<dbReference type="Gene3D" id="3.30.565.10">
    <property type="entry name" value="Histidine kinase-like ATPase, C-terminal domain"/>
    <property type="match status" value="1"/>
</dbReference>
<dbReference type="SUPFAM" id="SSF158472">
    <property type="entry name" value="HAMP domain-like"/>
    <property type="match status" value="1"/>
</dbReference>
<comment type="subcellular location">
    <subcellularLocation>
        <location evidence="2">Cell membrane</location>
        <topology evidence="2">Multi-pass membrane protein</topology>
    </subcellularLocation>
</comment>
<keyword evidence="10" id="KW-0902">Two-component regulatory system</keyword>
<reference evidence="15 16" key="1">
    <citation type="submission" date="2023-07" db="EMBL/GenBank/DDBJ databases">
        <title>Genomic Encyclopedia of Type Strains, Phase IV (KMG-IV): sequencing the most valuable type-strain genomes for metagenomic binning, comparative biology and taxonomic classification.</title>
        <authorList>
            <person name="Goeker M."/>
        </authorList>
    </citation>
    <scope>NUCLEOTIDE SEQUENCE [LARGE SCALE GENOMIC DNA]</scope>
    <source>
        <strain evidence="15 16">DSM 29005</strain>
    </source>
</reference>
<dbReference type="CDD" id="cd06225">
    <property type="entry name" value="HAMP"/>
    <property type="match status" value="1"/>
</dbReference>
<evidence type="ECO:0000259" key="14">
    <source>
        <dbReference type="PROSITE" id="PS50885"/>
    </source>
</evidence>
<evidence type="ECO:0000313" key="15">
    <source>
        <dbReference type="EMBL" id="MDQ0232421.1"/>
    </source>
</evidence>